<dbReference type="InterPro" id="IPR012312">
    <property type="entry name" value="Hemerythrin-like"/>
</dbReference>
<organism evidence="3 4">
    <name type="scientific">Noviherbaspirillum album</name>
    <dbReference type="NCBI Taxonomy" id="3080276"/>
    <lineage>
        <taxon>Bacteria</taxon>
        <taxon>Pseudomonadati</taxon>
        <taxon>Pseudomonadota</taxon>
        <taxon>Betaproteobacteria</taxon>
        <taxon>Burkholderiales</taxon>
        <taxon>Oxalobacteraceae</taxon>
        <taxon>Noviherbaspirillum</taxon>
    </lineage>
</organism>
<sequence>MPRNATSKSTSKSSKSAQHAASKSASLDAIKLLIADHRMVTELFDEFEKMKDKGDEDEEAKQLLVETACAALTIHAQIEEEIFYPAARDAIDDMDLLDEAEVEHASAKQLISELSAMQPGDDLYDAKFTVLGEYVKHHIEEEEKELFAKVKKSDLDLDDLGDELMQRKLALHEELGIPLEGEEIEEEEAATRGKSASRKNVH</sequence>
<dbReference type="Proteomes" id="UP001352263">
    <property type="component" value="Unassembled WGS sequence"/>
</dbReference>
<dbReference type="PANTHER" id="PTHR35585">
    <property type="entry name" value="HHE DOMAIN PROTEIN (AFU_ORTHOLOGUE AFUA_4G00730)"/>
    <property type="match status" value="1"/>
</dbReference>
<proteinExistence type="predicted"/>
<protein>
    <submittedName>
        <fullName evidence="3">Hemerythrin domain-containing protein</fullName>
    </submittedName>
</protein>
<reference evidence="3 4" key="1">
    <citation type="submission" date="2023-10" db="EMBL/GenBank/DDBJ databases">
        <title>Noviherbaspirillum sp. CPCC 100848 genome assembly.</title>
        <authorList>
            <person name="Li X.Y."/>
            <person name="Fang X.M."/>
        </authorList>
    </citation>
    <scope>NUCLEOTIDE SEQUENCE [LARGE SCALE GENOMIC DNA]</scope>
    <source>
        <strain evidence="3 4">CPCC 100848</strain>
    </source>
</reference>
<gene>
    <name evidence="3" type="ORF">RY831_10305</name>
</gene>
<evidence type="ECO:0000313" key="3">
    <source>
        <dbReference type="EMBL" id="MEC4719543.1"/>
    </source>
</evidence>
<dbReference type="CDD" id="cd12108">
    <property type="entry name" value="Hr-like"/>
    <property type="match status" value="1"/>
</dbReference>
<name>A0ABU6J7E6_9BURK</name>
<evidence type="ECO:0000256" key="1">
    <source>
        <dbReference type="SAM" id="MobiDB-lite"/>
    </source>
</evidence>
<dbReference type="Pfam" id="PF01814">
    <property type="entry name" value="Hemerythrin"/>
    <property type="match status" value="1"/>
</dbReference>
<evidence type="ECO:0000313" key="4">
    <source>
        <dbReference type="Proteomes" id="UP001352263"/>
    </source>
</evidence>
<dbReference type="PANTHER" id="PTHR35585:SF1">
    <property type="entry name" value="HHE DOMAIN PROTEIN (AFU_ORTHOLOGUE AFUA_4G00730)"/>
    <property type="match status" value="1"/>
</dbReference>
<feature type="region of interest" description="Disordered" evidence="1">
    <location>
        <begin position="177"/>
        <end position="202"/>
    </location>
</feature>
<feature type="region of interest" description="Disordered" evidence="1">
    <location>
        <begin position="1"/>
        <end position="24"/>
    </location>
</feature>
<keyword evidence="4" id="KW-1185">Reference proteome</keyword>
<dbReference type="EMBL" id="JAWIIV010000007">
    <property type="protein sequence ID" value="MEC4719543.1"/>
    <property type="molecule type" value="Genomic_DNA"/>
</dbReference>
<dbReference type="RefSeq" id="WP_326506259.1">
    <property type="nucleotide sequence ID" value="NZ_JAWIIV010000007.1"/>
</dbReference>
<evidence type="ECO:0000259" key="2">
    <source>
        <dbReference type="Pfam" id="PF01814"/>
    </source>
</evidence>
<comment type="caution">
    <text evidence="3">The sequence shown here is derived from an EMBL/GenBank/DDBJ whole genome shotgun (WGS) entry which is preliminary data.</text>
</comment>
<feature type="domain" description="Hemerythrin-like" evidence="2">
    <location>
        <begin position="29"/>
        <end position="149"/>
    </location>
</feature>
<accession>A0ABU6J7E6</accession>
<dbReference type="Gene3D" id="1.20.120.520">
    <property type="entry name" value="nmb1532 protein domain like"/>
    <property type="match status" value="1"/>
</dbReference>